<dbReference type="GO" id="GO:0012505">
    <property type="term" value="C:endomembrane system"/>
    <property type="evidence" value="ECO:0007669"/>
    <property type="project" value="UniProtKB-SubCell"/>
</dbReference>
<evidence type="ECO:0000313" key="8">
    <source>
        <dbReference type="Proteomes" id="UP001226084"/>
    </source>
</evidence>
<organism evidence="7 8">
    <name type="scientific">Stenotrophomonas rhizophila</name>
    <dbReference type="NCBI Taxonomy" id="216778"/>
    <lineage>
        <taxon>Bacteria</taxon>
        <taxon>Pseudomonadati</taxon>
        <taxon>Pseudomonadota</taxon>
        <taxon>Gammaproteobacteria</taxon>
        <taxon>Lysobacterales</taxon>
        <taxon>Lysobacteraceae</taxon>
        <taxon>Stenotrophomonas</taxon>
    </lineage>
</organism>
<protein>
    <submittedName>
        <fullName evidence="7">Membrane protein</fullName>
    </submittedName>
</protein>
<keyword evidence="4 5" id="KW-0472">Membrane</keyword>
<evidence type="ECO:0000256" key="2">
    <source>
        <dbReference type="ARBA" id="ARBA00022692"/>
    </source>
</evidence>
<evidence type="ECO:0000256" key="3">
    <source>
        <dbReference type="ARBA" id="ARBA00022989"/>
    </source>
</evidence>
<reference evidence="7" key="1">
    <citation type="submission" date="2023-07" db="EMBL/GenBank/DDBJ databases">
        <title>Functional and genomic diversity of the sorghum phyllosphere microbiome.</title>
        <authorList>
            <person name="Shade A."/>
        </authorList>
    </citation>
    <scope>NUCLEOTIDE SEQUENCE</scope>
    <source>
        <strain evidence="7">SORGH_AS_0457</strain>
    </source>
</reference>
<comment type="subcellular location">
    <subcellularLocation>
        <location evidence="1">Endomembrane system</location>
        <topology evidence="1">Multi-pass membrane protein</topology>
    </subcellularLocation>
</comment>
<proteinExistence type="predicted"/>
<dbReference type="Pfam" id="PF02656">
    <property type="entry name" value="DUF202"/>
    <property type="match status" value="1"/>
</dbReference>
<accession>A0AAP5AH09</accession>
<feature type="transmembrane region" description="Helical" evidence="5">
    <location>
        <begin position="95"/>
        <end position="117"/>
    </location>
</feature>
<dbReference type="KEGG" id="srh:BAY15_2188"/>
<keyword evidence="3 5" id="KW-1133">Transmembrane helix</keyword>
<comment type="caution">
    <text evidence="7">The sequence shown here is derived from an EMBL/GenBank/DDBJ whole genome shotgun (WGS) entry which is preliminary data.</text>
</comment>
<evidence type="ECO:0000256" key="1">
    <source>
        <dbReference type="ARBA" id="ARBA00004127"/>
    </source>
</evidence>
<gene>
    <name evidence="7" type="ORF">QE424_001588</name>
</gene>
<evidence type="ECO:0000256" key="5">
    <source>
        <dbReference type="SAM" id="Phobius"/>
    </source>
</evidence>
<evidence type="ECO:0000256" key="4">
    <source>
        <dbReference type="ARBA" id="ARBA00023136"/>
    </source>
</evidence>
<keyword evidence="2 5" id="KW-0812">Transmembrane</keyword>
<dbReference type="Proteomes" id="UP001226084">
    <property type="component" value="Unassembled WGS sequence"/>
</dbReference>
<evidence type="ECO:0000259" key="6">
    <source>
        <dbReference type="Pfam" id="PF02656"/>
    </source>
</evidence>
<dbReference type="InterPro" id="IPR003807">
    <property type="entry name" value="DUF202"/>
</dbReference>
<dbReference type="AlphaFoldDB" id="A0AAP5AH09"/>
<sequence>MTEKDPAKALSDRAITIEQARQTLGGTDQASLELSSRRTGMSFQRTRMSADRTLMSIIRTALSLIGFGFTIYQFFGHMLETPGVTLRPHAPRNFGVALVALGMVMLTLGIIYHLRYMKELRRERALMMGEGLIHGESHYPISLTLITAGLLWLLGLLAIVSMTFNVAPFG</sequence>
<name>A0AAP5AH09_9GAMM</name>
<dbReference type="EMBL" id="JAUTAS010000001">
    <property type="protein sequence ID" value="MDQ1108429.1"/>
    <property type="molecule type" value="Genomic_DNA"/>
</dbReference>
<feature type="transmembrane region" description="Helical" evidence="5">
    <location>
        <begin position="54"/>
        <end position="75"/>
    </location>
</feature>
<dbReference type="RefSeq" id="WP_083214162.1">
    <property type="nucleotide sequence ID" value="NZ_CP016294.1"/>
</dbReference>
<feature type="transmembrane region" description="Helical" evidence="5">
    <location>
        <begin position="138"/>
        <end position="164"/>
    </location>
</feature>
<evidence type="ECO:0000313" key="7">
    <source>
        <dbReference type="EMBL" id="MDQ1108429.1"/>
    </source>
</evidence>
<feature type="domain" description="DUF202" evidence="6">
    <location>
        <begin position="45"/>
        <end position="118"/>
    </location>
</feature>